<dbReference type="GO" id="GO:0007094">
    <property type="term" value="P:mitotic spindle assembly checkpoint signaling"/>
    <property type="evidence" value="ECO:0007669"/>
    <property type="project" value="TreeGrafter"/>
</dbReference>
<keyword evidence="3" id="KW-0547">Nucleotide-binding</keyword>
<evidence type="ECO:0000256" key="3">
    <source>
        <dbReference type="ARBA" id="ARBA00022741"/>
    </source>
</evidence>
<keyword evidence="2" id="KW-0808">Transferase</keyword>
<evidence type="ECO:0000313" key="8">
    <source>
        <dbReference type="WBParaSite" id="ACAC_0000672401-mRNA-1"/>
    </source>
</evidence>
<evidence type="ECO:0000259" key="6">
    <source>
        <dbReference type="PROSITE" id="PS50011"/>
    </source>
</evidence>
<dbReference type="SUPFAM" id="SSF56112">
    <property type="entry name" value="Protein kinase-like (PK-like)"/>
    <property type="match status" value="1"/>
</dbReference>
<feature type="domain" description="Protein kinase" evidence="6">
    <location>
        <begin position="1"/>
        <end position="211"/>
    </location>
</feature>
<dbReference type="STRING" id="6313.A0A0K0D9D1"/>
<dbReference type="GO" id="GO:0033316">
    <property type="term" value="P:meiotic spindle assembly checkpoint signaling"/>
    <property type="evidence" value="ECO:0007669"/>
    <property type="project" value="TreeGrafter"/>
</dbReference>
<dbReference type="GO" id="GO:0005634">
    <property type="term" value="C:nucleus"/>
    <property type="evidence" value="ECO:0007669"/>
    <property type="project" value="TreeGrafter"/>
</dbReference>
<dbReference type="GO" id="GO:0000776">
    <property type="term" value="C:kinetochore"/>
    <property type="evidence" value="ECO:0007669"/>
    <property type="project" value="TreeGrafter"/>
</dbReference>
<reference evidence="8" key="2">
    <citation type="submission" date="2016-04" db="UniProtKB">
        <authorList>
            <consortium name="WormBaseParasite"/>
        </authorList>
    </citation>
    <scope>IDENTIFICATION</scope>
</reference>
<sequence>MSLQGSPYVIKMLDYELRECENMLYVVMEKGDIDLATFLKTRRTEIDFSFIKYHWNEMLRCVKVIHDRKIVHSDLKPANFLLVKGTLKLIDFGIAAGIPNDMTAAIKESQMGTLSYMAPEVLQQENVDGKFKIPLKADVWSLGCILYNMVFGRLPFSMKNQIAKISAILNPNHAVDFSGCRDPLLVDVLKVSSENIRSPNGGLLFLFLFIA</sequence>
<dbReference type="GO" id="GO:0007059">
    <property type="term" value="P:chromosome segregation"/>
    <property type="evidence" value="ECO:0007669"/>
    <property type="project" value="TreeGrafter"/>
</dbReference>
<dbReference type="Gene3D" id="1.10.510.10">
    <property type="entry name" value="Transferase(Phosphotransferase) domain 1"/>
    <property type="match status" value="1"/>
</dbReference>
<dbReference type="SMART" id="SM00220">
    <property type="entry name" value="S_TKc"/>
    <property type="match status" value="1"/>
</dbReference>
<evidence type="ECO:0000256" key="5">
    <source>
        <dbReference type="ARBA" id="ARBA00022840"/>
    </source>
</evidence>
<dbReference type="PANTHER" id="PTHR22974">
    <property type="entry name" value="MIXED LINEAGE PROTEIN KINASE"/>
    <property type="match status" value="1"/>
</dbReference>
<name>A0A0K0D9D1_ANGCA</name>
<dbReference type="AlphaFoldDB" id="A0A0K0D9D1"/>
<dbReference type="Proteomes" id="UP000035642">
    <property type="component" value="Unassembled WGS sequence"/>
</dbReference>
<dbReference type="InterPro" id="IPR000719">
    <property type="entry name" value="Prot_kinase_dom"/>
</dbReference>
<evidence type="ECO:0000313" key="7">
    <source>
        <dbReference type="Proteomes" id="UP000035642"/>
    </source>
</evidence>
<protein>
    <submittedName>
        <fullName evidence="8">Protein kinase domain-containing protein</fullName>
    </submittedName>
</protein>
<dbReference type="WBParaSite" id="ACAC_0000672401-mRNA-1">
    <property type="protein sequence ID" value="ACAC_0000672401-mRNA-1"/>
    <property type="gene ID" value="ACAC_0000672401"/>
</dbReference>
<evidence type="ECO:0000256" key="2">
    <source>
        <dbReference type="ARBA" id="ARBA00022679"/>
    </source>
</evidence>
<dbReference type="GO" id="GO:0004712">
    <property type="term" value="F:protein serine/threonine/tyrosine kinase activity"/>
    <property type="evidence" value="ECO:0007669"/>
    <property type="project" value="TreeGrafter"/>
</dbReference>
<dbReference type="GO" id="GO:0004674">
    <property type="term" value="F:protein serine/threonine kinase activity"/>
    <property type="evidence" value="ECO:0007669"/>
    <property type="project" value="UniProtKB-KW"/>
</dbReference>
<reference evidence="7" key="1">
    <citation type="submission" date="2012-09" db="EMBL/GenBank/DDBJ databases">
        <authorList>
            <person name="Martin A.A."/>
        </authorList>
    </citation>
    <scope>NUCLEOTIDE SEQUENCE</scope>
</reference>
<dbReference type="InterPro" id="IPR008271">
    <property type="entry name" value="Ser/Thr_kinase_AS"/>
</dbReference>
<keyword evidence="5" id="KW-0067">ATP-binding</keyword>
<dbReference type="InterPro" id="IPR011009">
    <property type="entry name" value="Kinase-like_dom_sf"/>
</dbReference>
<keyword evidence="4" id="KW-0418">Kinase</keyword>
<dbReference type="PROSITE" id="PS50011">
    <property type="entry name" value="PROTEIN_KINASE_DOM"/>
    <property type="match status" value="1"/>
</dbReference>
<accession>A0A0K0D9D1</accession>
<keyword evidence="1" id="KW-0723">Serine/threonine-protein kinase</keyword>
<organism evidence="7 8">
    <name type="scientific">Angiostrongylus cantonensis</name>
    <name type="common">Rat lungworm</name>
    <dbReference type="NCBI Taxonomy" id="6313"/>
    <lineage>
        <taxon>Eukaryota</taxon>
        <taxon>Metazoa</taxon>
        <taxon>Ecdysozoa</taxon>
        <taxon>Nematoda</taxon>
        <taxon>Chromadorea</taxon>
        <taxon>Rhabditida</taxon>
        <taxon>Rhabditina</taxon>
        <taxon>Rhabditomorpha</taxon>
        <taxon>Strongyloidea</taxon>
        <taxon>Metastrongylidae</taxon>
        <taxon>Angiostrongylus</taxon>
    </lineage>
</organism>
<proteinExistence type="predicted"/>
<keyword evidence="7" id="KW-1185">Reference proteome</keyword>
<evidence type="ECO:0000256" key="1">
    <source>
        <dbReference type="ARBA" id="ARBA00022527"/>
    </source>
</evidence>
<dbReference type="Pfam" id="PF00069">
    <property type="entry name" value="Pkinase"/>
    <property type="match status" value="1"/>
</dbReference>
<dbReference type="GO" id="GO:0034501">
    <property type="term" value="P:protein localization to kinetochore"/>
    <property type="evidence" value="ECO:0007669"/>
    <property type="project" value="TreeGrafter"/>
</dbReference>
<dbReference type="PROSITE" id="PS00108">
    <property type="entry name" value="PROTEIN_KINASE_ST"/>
    <property type="match status" value="1"/>
</dbReference>
<dbReference type="PANTHER" id="PTHR22974:SF21">
    <property type="entry name" value="DUAL SPECIFICITY PROTEIN KINASE TTK"/>
    <property type="match status" value="1"/>
</dbReference>
<dbReference type="GO" id="GO:0005524">
    <property type="term" value="F:ATP binding"/>
    <property type="evidence" value="ECO:0007669"/>
    <property type="project" value="UniProtKB-KW"/>
</dbReference>
<evidence type="ECO:0000256" key="4">
    <source>
        <dbReference type="ARBA" id="ARBA00022777"/>
    </source>
</evidence>